<sequence>AFPGNIPWGILIVYLHDFLRNDLGMPTAIALAQISLVAFCSFCGNLCGGFFGEAFYKWDRRYLCLFCAAANILRIIPFIFIFGYSSSAQSGNVQFSFLIFLMLGGFLATLPTPNMGAIILNVNPPEVRCTIFGLFTVLDDLSKAVGGFLVSLLFSQFGSRKTSFQAIMG</sequence>
<feature type="transmembrane region" description="Helical" evidence="1">
    <location>
        <begin position="28"/>
        <end position="51"/>
    </location>
</feature>
<feature type="transmembrane region" description="Helical" evidence="1">
    <location>
        <begin position="63"/>
        <end position="85"/>
    </location>
</feature>
<name>A0ABQ7JEH8_9APIC</name>
<evidence type="ECO:0000313" key="2">
    <source>
        <dbReference type="EMBL" id="KAF8822410.1"/>
    </source>
</evidence>
<feature type="transmembrane region" description="Helical" evidence="1">
    <location>
        <begin position="91"/>
        <end position="110"/>
    </location>
</feature>
<dbReference type="InterPro" id="IPR036259">
    <property type="entry name" value="MFS_trans_sf"/>
</dbReference>
<accession>A0ABQ7JEH8</accession>
<organism evidence="2 3">
    <name type="scientific">Cardiosporidium cionae</name>
    <dbReference type="NCBI Taxonomy" id="476202"/>
    <lineage>
        <taxon>Eukaryota</taxon>
        <taxon>Sar</taxon>
        <taxon>Alveolata</taxon>
        <taxon>Apicomplexa</taxon>
        <taxon>Aconoidasida</taxon>
        <taxon>Nephromycida</taxon>
        <taxon>Cardiosporidium</taxon>
    </lineage>
</organism>
<reference evidence="2 3" key="1">
    <citation type="journal article" date="2020" name="bioRxiv">
        <title>Metabolic contributions of an alphaproteobacterial endosymbiont in the apicomplexan Cardiosporidium cionae.</title>
        <authorList>
            <person name="Hunter E.S."/>
            <person name="Paight C.J."/>
            <person name="Lane C.E."/>
        </authorList>
    </citation>
    <scope>NUCLEOTIDE SEQUENCE [LARGE SCALE GENOMIC DNA]</scope>
    <source>
        <strain evidence="2">ESH_2018</strain>
    </source>
</reference>
<dbReference type="Gene3D" id="1.20.1250.20">
    <property type="entry name" value="MFS general substrate transporter like domains"/>
    <property type="match status" value="1"/>
</dbReference>
<evidence type="ECO:0000313" key="3">
    <source>
        <dbReference type="Proteomes" id="UP000823046"/>
    </source>
</evidence>
<keyword evidence="3" id="KW-1185">Reference proteome</keyword>
<dbReference type="EMBL" id="JADAQX010000057">
    <property type="protein sequence ID" value="KAF8822410.1"/>
    <property type="molecule type" value="Genomic_DNA"/>
</dbReference>
<feature type="non-terminal residue" evidence="2">
    <location>
        <position position="1"/>
    </location>
</feature>
<keyword evidence="1" id="KW-0472">Membrane</keyword>
<proteinExistence type="predicted"/>
<dbReference type="Proteomes" id="UP000823046">
    <property type="component" value="Unassembled WGS sequence"/>
</dbReference>
<keyword evidence="1" id="KW-0812">Transmembrane</keyword>
<protein>
    <submittedName>
        <fullName evidence="2">Uncharacterized protein</fullName>
    </submittedName>
</protein>
<gene>
    <name evidence="2" type="ORF">IE077_003837</name>
</gene>
<keyword evidence="1" id="KW-1133">Transmembrane helix</keyword>
<comment type="caution">
    <text evidence="2">The sequence shown here is derived from an EMBL/GenBank/DDBJ whole genome shotgun (WGS) entry which is preliminary data.</text>
</comment>
<dbReference type="SUPFAM" id="SSF103473">
    <property type="entry name" value="MFS general substrate transporter"/>
    <property type="match status" value="1"/>
</dbReference>
<evidence type="ECO:0000256" key="1">
    <source>
        <dbReference type="SAM" id="Phobius"/>
    </source>
</evidence>